<evidence type="ECO:0000256" key="1">
    <source>
        <dbReference type="SAM" id="SignalP"/>
    </source>
</evidence>
<feature type="signal peptide" evidence="1">
    <location>
        <begin position="1"/>
        <end position="19"/>
    </location>
</feature>
<organism evidence="2 3">
    <name type="scientific">Dioszegia hungarica</name>
    <dbReference type="NCBI Taxonomy" id="4972"/>
    <lineage>
        <taxon>Eukaryota</taxon>
        <taxon>Fungi</taxon>
        <taxon>Dikarya</taxon>
        <taxon>Basidiomycota</taxon>
        <taxon>Agaricomycotina</taxon>
        <taxon>Tremellomycetes</taxon>
        <taxon>Tremellales</taxon>
        <taxon>Bulleribasidiaceae</taxon>
        <taxon>Dioszegia</taxon>
    </lineage>
</organism>
<comment type="caution">
    <text evidence="2">The sequence shown here is derived from an EMBL/GenBank/DDBJ whole genome shotgun (WGS) entry which is preliminary data.</text>
</comment>
<keyword evidence="3" id="KW-1185">Reference proteome</keyword>
<dbReference type="GeneID" id="77731213"/>
<proteinExistence type="predicted"/>
<protein>
    <submittedName>
        <fullName evidence="2">Uncharacterized protein</fullName>
    </submittedName>
</protein>
<dbReference type="EMBL" id="JAKWFO010000003">
    <property type="protein sequence ID" value="KAI9638092.1"/>
    <property type="molecule type" value="Genomic_DNA"/>
</dbReference>
<dbReference type="AlphaFoldDB" id="A0AA38HDM2"/>
<feature type="chain" id="PRO_5041404921" evidence="1">
    <location>
        <begin position="20"/>
        <end position="127"/>
    </location>
</feature>
<accession>A0AA38HDM2</accession>
<gene>
    <name evidence="2" type="ORF">MKK02DRAFT_42479</name>
</gene>
<dbReference type="Proteomes" id="UP001164286">
    <property type="component" value="Unassembled WGS sequence"/>
</dbReference>
<reference evidence="2" key="1">
    <citation type="journal article" date="2022" name="G3 (Bethesda)">
        <title>High quality genome of the basidiomycete yeast Dioszegia hungarica PDD-24b-2 isolated from cloud water.</title>
        <authorList>
            <person name="Jarrige D."/>
            <person name="Haridas S."/>
            <person name="Bleykasten-Grosshans C."/>
            <person name="Joly M."/>
            <person name="Nadalig T."/>
            <person name="Sancelme M."/>
            <person name="Vuilleumier S."/>
            <person name="Grigoriev I.V."/>
            <person name="Amato P."/>
            <person name="Bringel F."/>
        </authorList>
    </citation>
    <scope>NUCLEOTIDE SEQUENCE</scope>
    <source>
        <strain evidence="2">PDD-24b-2</strain>
    </source>
</reference>
<keyword evidence="1" id="KW-0732">Signal</keyword>
<evidence type="ECO:0000313" key="3">
    <source>
        <dbReference type="Proteomes" id="UP001164286"/>
    </source>
</evidence>
<sequence length="127" mass="14447">MRTSFWTALAALVAVTVRADTYRLEFHAETGTTFEDPWDGHLVVGPGWIWQPVNEGFPGLAVFANIYPPNAPPKRLRCEIQANDATTGYDKENAKLFFRPVVGATYALELDTFEFRSWKVDCWEVFD</sequence>
<dbReference type="RefSeq" id="XP_052947869.1">
    <property type="nucleotide sequence ID" value="XM_053092008.1"/>
</dbReference>
<name>A0AA38HDM2_9TREE</name>
<evidence type="ECO:0000313" key="2">
    <source>
        <dbReference type="EMBL" id="KAI9638092.1"/>
    </source>
</evidence>